<dbReference type="InterPro" id="IPR001810">
    <property type="entry name" value="F-box_dom"/>
</dbReference>
<dbReference type="Gene3D" id="1.20.1280.50">
    <property type="match status" value="1"/>
</dbReference>
<dbReference type="SUPFAM" id="SSF81383">
    <property type="entry name" value="F-box domain"/>
    <property type="match status" value="1"/>
</dbReference>
<dbReference type="PROSITE" id="PS50294">
    <property type="entry name" value="WD_REPEATS_REGION"/>
    <property type="match status" value="1"/>
</dbReference>
<dbReference type="InterPro" id="IPR015943">
    <property type="entry name" value="WD40/YVTN_repeat-like_dom_sf"/>
</dbReference>
<reference evidence="5 6" key="1">
    <citation type="submission" date="2023-12" db="EMBL/GenBank/DDBJ databases">
        <title>A high-quality genome assembly for Dillenia turbinata (Dilleniales).</title>
        <authorList>
            <person name="Chanderbali A."/>
        </authorList>
    </citation>
    <scope>NUCLEOTIDE SEQUENCE [LARGE SCALE GENOMIC DNA]</scope>
    <source>
        <strain evidence="5">LSX21</strain>
        <tissue evidence="5">Leaf</tissue>
    </source>
</reference>
<dbReference type="SMART" id="SM00320">
    <property type="entry name" value="WD40"/>
    <property type="match status" value="5"/>
</dbReference>
<dbReference type="InterPro" id="IPR036047">
    <property type="entry name" value="F-box-like_dom_sf"/>
</dbReference>
<organism evidence="5 6">
    <name type="scientific">Dillenia turbinata</name>
    <dbReference type="NCBI Taxonomy" id="194707"/>
    <lineage>
        <taxon>Eukaryota</taxon>
        <taxon>Viridiplantae</taxon>
        <taxon>Streptophyta</taxon>
        <taxon>Embryophyta</taxon>
        <taxon>Tracheophyta</taxon>
        <taxon>Spermatophyta</taxon>
        <taxon>Magnoliopsida</taxon>
        <taxon>eudicotyledons</taxon>
        <taxon>Gunneridae</taxon>
        <taxon>Pentapetalae</taxon>
        <taxon>Dilleniales</taxon>
        <taxon>Dilleniaceae</taxon>
        <taxon>Dillenia</taxon>
    </lineage>
</organism>
<evidence type="ECO:0000313" key="5">
    <source>
        <dbReference type="EMBL" id="KAK6913216.1"/>
    </source>
</evidence>
<gene>
    <name evidence="5" type="ORF">RJ641_022817</name>
</gene>
<dbReference type="PROSITE" id="PS50181">
    <property type="entry name" value="FBOX"/>
    <property type="match status" value="1"/>
</dbReference>
<dbReference type="Proteomes" id="UP001370490">
    <property type="component" value="Unassembled WGS sequence"/>
</dbReference>
<feature type="repeat" description="WD" evidence="3">
    <location>
        <begin position="203"/>
        <end position="242"/>
    </location>
</feature>
<feature type="domain" description="F-box" evidence="4">
    <location>
        <begin position="19"/>
        <end position="65"/>
    </location>
</feature>
<dbReference type="InterPro" id="IPR036322">
    <property type="entry name" value="WD40_repeat_dom_sf"/>
</dbReference>
<sequence length="515" mass="56835">MAENSSSSPSVSQRPTPTPTAITDLEIDALAHCASFLSLQDVSNMAMTCRFLRAVAYSDQIWQRLFRERWPTLGQLESSQKLLGSREAYLARLSNLLQFKFNDPIMIDYYFGPKPIDHVLLDKNNIIFSQGSTIQMVKTFDARRASTVTYNDHKARITCMRLFPLNETSLFRSDMQARENVLVTSSCDRSIRLWWKGQCQRCFRGHNGPVCSLSDGLLGDAGGKLLASGGEDGTVRLWSLSSSGKRGQQALKSTLFGHEKPVKLLSVPRYKSSLLVSISKDSKVRVWDTIVSASARSSSCVGMATVPGEAVSVRSHESLIYVAAGSSLVAIDLRTMKRVFTAMTHHPKVYSFEILPSKSLVCIGGLDRAMLWDIRRSQQTMKPESISDLVGNVGPVTLLHMDPYKIVTGGPEDPFVHVWEAETGKKTNMLMCCLPEGSSSIAGCSALAINGCQIVVASCTNSQGNLHYRDFTNAADPALPLDDEDDFKFWNLPSCGSGFDCEEEDDDDDNDNDDY</sequence>
<evidence type="ECO:0000256" key="1">
    <source>
        <dbReference type="ARBA" id="ARBA00022574"/>
    </source>
</evidence>
<dbReference type="SUPFAM" id="SSF50978">
    <property type="entry name" value="WD40 repeat-like"/>
    <property type="match status" value="1"/>
</dbReference>
<keyword evidence="6" id="KW-1185">Reference proteome</keyword>
<evidence type="ECO:0000256" key="3">
    <source>
        <dbReference type="PROSITE-ProRule" id="PRU00221"/>
    </source>
</evidence>
<proteinExistence type="predicted"/>
<dbReference type="InterPro" id="IPR001680">
    <property type="entry name" value="WD40_rpt"/>
</dbReference>
<dbReference type="PANTHER" id="PTHR22847">
    <property type="entry name" value="WD40 REPEAT PROTEIN"/>
    <property type="match status" value="1"/>
</dbReference>
<dbReference type="PANTHER" id="PTHR22847:SF746">
    <property type="entry name" value="OS01G0185400 PROTEIN"/>
    <property type="match status" value="1"/>
</dbReference>
<dbReference type="PRINTS" id="PR00320">
    <property type="entry name" value="GPROTEINBRPT"/>
</dbReference>
<comment type="caution">
    <text evidence="5">The sequence shown here is derived from an EMBL/GenBank/DDBJ whole genome shotgun (WGS) entry which is preliminary data.</text>
</comment>
<dbReference type="Gene3D" id="2.130.10.10">
    <property type="entry name" value="YVTN repeat-like/Quinoprotein amine dehydrogenase"/>
    <property type="match status" value="2"/>
</dbReference>
<keyword evidence="2" id="KW-0677">Repeat</keyword>
<dbReference type="PROSITE" id="PS50082">
    <property type="entry name" value="WD_REPEATS_2"/>
    <property type="match status" value="2"/>
</dbReference>
<feature type="repeat" description="WD" evidence="3">
    <location>
        <begin position="255"/>
        <end position="288"/>
    </location>
</feature>
<dbReference type="EMBL" id="JBAMMX010000027">
    <property type="protein sequence ID" value="KAK6913216.1"/>
    <property type="molecule type" value="Genomic_DNA"/>
</dbReference>
<keyword evidence="1 3" id="KW-0853">WD repeat</keyword>
<dbReference type="AlphaFoldDB" id="A0AAN8YU88"/>
<protein>
    <submittedName>
        <fullName evidence="5">WD40 repeat</fullName>
    </submittedName>
</protein>
<evidence type="ECO:0000259" key="4">
    <source>
        <dbReference type="PROSITE" id="PS50181"/>
    </source>
</evidence>
<name>A0AAN8YU88_9MAGN</name>
<dbReference type="InterPro" id="IPR020472">
    <property type="entry name" value="WD40_PAC1"/>
</dbReference>
<evidence type="ECO:0000256" key="2">
    <source>
        <dbReference type="ARBA" id="ARBA00022737"/>
    </source>
</evidence>
<evidence type="ECO:0000313" key="6">
    <source>
        <dbReference type="Proteomes" id="UP001370490"/>
    </source>
</evidence>
<dbReference type="Pfam" id="PF00400">
    <property type="entry name" value="WD40"/>
    <property type="match status" value="3"/>
</dbReference>
<accession>A0AAN8YU88</accession>